<reference evidence="10" key="1">
    <citation type="journal article" date="2020" name="mSystems">
        <title>Genome- and Community-Level Interaction Insights into Carbon Utilization and Element Cycling Functions of Hydrothermarchaeota in Hydrothermal Sediment.</title>
        <authorList>
            <person name="Zhou Z."/>
            <person name="Liu Y."/>
            <person name="Xu W."/>
            <person name="Pan J."/>
            <person name="Luo Z.H."/>
            <person name="Li M."/>
        </authorList>
    </citation>
    <scope>NUCLEOTIDE SEQUENCE [LARGE SCALE GENOMIC DNA]</scope>
    <source>
        <strain evidence="10">SpSt-1219</strain>
    </source>
</reference>
<dbReference type="GO" id="GO:0000028">
    <property type="term" value="P:ribosomal small subunit assembly"/>
    <property type="evidence" value="ECO:0007669"/>
    <property type="project" value="TreeGrafter"/>
</dbReference>
<dbReference type="InterPro" id="IPR023575">
    <property type="entry name" value="Ribosomal_uS19_SF"/>
</dbReference>
<accession>A0A7C1DIY0</accession>
<dbReference type="SUPFAM" id="SSF54570">
    <property type="entry name" value="Ribosomal protein S19"/>
    <property type="match status" value="1"/>
</dbReference>
<keyword evidence="4 7" id="KW-0689">Ribosomal protein</keyword>
<dbReference type="FunFam" id="3.30.860.10:FF:000001">
    <property type="entry name" value="30S ribosomal protein S19"/>
    <property type="match status" value="1"/>
</dbReference>
<organism evidence="10">
    <name type="scientific">candidate division WWE3 bacterium</name>
    <dbReference type="NCBI Taxonomy" id="2053526"/>
    <lineage>
        <taxon>Bacteria</taxon>
        <taxon>Katanobacteria</taxon>
    </lineage>
</organism>
<dbReference type="GO" id="GO:0003735">
    <property type="term" value="F:structural constituent of ribosome"/>
    <property type="evidence" value="ECO:0007669"/>
    <property type="project" value="InterPro"/>
</dbReference>
<name>A0A7C1DIY0_UNCKA</name>
<dbReference type="Gene3D" id="3.30.860.10">
    <property type="entry name" value="30s Ribosomal Protein S19, Chain A"/>
    <property type="match status" value="1"/>
</dbReference>
<gene>
    <name evidence="7" type="primary">rpsS</name>
    <name evidence="10" type="ORF">ENN92_00255</name>
</gene>
<dbReference type="GO" id="GO:0005737">
    <property type="term" value="C:cytoplasm"/>
    <property type="evidence" value="ECO:0007669"/>
    <property type="project" value="UniProtKB-ARBA"/>
</dbReference>
<sequence length="97" mass="10732">MSRSLSKGPFMDEKLMKKILKAKAENSRTPIKTWSRSSTILPEMVGMTFAVHNGKKHIDVFISEPMVGHKLGEFSPTRTFRGHSSKKGASVAEKGAK</sequence>
<dbReference type="GO" id="GO:0006412">
    <property type="term" value="P:translation"/>
    <property type="evidence" value="ECO:0007669"/>
    <property type="project" value="UniProtKB-UniRule"/>
</dbReference>
<dbReference type="HAMAP" id="MF_00531">
    <property type="entry name" value="Ribosomal_uS19"/>
    <property type="match status" value="1"/>
</dbReference>
<dbReference type="AlphaFoldDB" id="A0A7C1DIY0"/>
<evidence type="ECO:0000256" key="5">
    <source>
        <dbReference type="ARBA" id="ARBA00023274"/>
    </source>
</evidence>
<comment type="similarity">
    <text evidence="1 7 8">Belongs to the universal ribosomal protein uS19 family.</text>
</comment>
<dbReference type="Proteomes" id="UP000886066">
    <property type="component" value="Unassembled WGS sequence"/>
</dbReference>
<protein>
    <recommendedName>
        <fullName evidence="6 7">Small ribosomal subunit protein uS19</fullName>
    </recommendedName>
</protein>
<evidence type="ECO:0000256" key="1">
    <source>
        <dbReference type="ARBA" id="ARBA00007345"/>
    </source>
</evidence>
<dbReference type="NCBIfam" id="TIGR01050">
    <property type="entry name" value="rpsS_bact"/>
    <property type="match status" value="1"/>
</dbReference>
<proteinExistence type="inferred from homology"/>
<feature type="region of interest" description="Disordered" evidence="9">
    <location>
        <begin position="74"/>
        <end position="97"/>
    </location>
</feature>
<evidence type="ECO:0000256" key="2">
    <source>
        <dbReference type="ARBA" id="ARBA00022730"/>
    </source>
</evidence>
<dbReference type="InterPro" id="IPR005732">
    <property type="entry name" value="Ribosomal_uS19_bac-type"/>
</dbReference>
<evidence type="ECO:0000256" key="6">
    <source>
        <dbReference type="ARBA" id="ARBA00035163"/>
    </source>
</evidence>
<keyword evidence="3 7" id="KW-0694">RNA-binding</keyword>
<evidence type="ECO:0000256" key="8">
    <source>
        <dbReference type="RuleBase" id="RU003485"/>
    </source>
</evidence>
<dbReference type="InterPro" id="IPR020934">
    <property type="entry name" value="Ribosomal_uS19_CS"/>
</dbReference>
<dbReference type="PROSITE" id="PS00323">
    <property type="entry name" value="RIBOSOMAL_S19"/>
    <property type="match status" value="1"/>
</dbReference>
<keyword evidence="2 7" id="KW-0699">rRNA-binding</keyword>
<keyword evidence="5 7" id="KW-0687">Ribonucleoprotein</keyword>
<dbReference type="InterPro" id="IPR002222">
    <property type="entry name" value="Ribosomal_uS19"/>
</dbReference>
<evidence type="ECO:0000256" key="3">
    <source>
        <dbReference type="ARBA" id="ARBA00022884"/>
    </source>
</evidence>
<evidence type="ECO:0000256" key="9">
    <source>
        <dbReference type="SAM" id="MobiDB-lite"/>
    </source>
</evidence>
<evidence type="ECO:0000256" key="7">
    <source>
        <dbReference type="HAMAP-Rule" id="MF_00531"/>
    </source>
</evidence>
<evidence type="ECO:0000313" key="10">
    <source>
        <dbReference type="EMBL" id="HDQ88570.1"/>
    </source>
</evidence>
<dbReference type="GO" id="GO:0015935">
    <property type="term" value="C:small ribosomal subunit"/>
    <property type="evidence" value="ECO:0007669"/>
    <property type="project" value="InterPro"/>
</dbReference>
<dbReference type="EMBL" id="DSDM01000016">
    <property type="protein sequence ID" value="HDQ88570.1"/>
    <property type="molecule type" value="Genomic_DNA"/>
</dbReference>
<dbReference type="Pfam" id="PF00203">
    <property type="entry name" value="Ribosomal_S19"/>
    <property type="match status" value="1"/>
</dbReference>
<dbReference type="GO" id="GO:0019843">
    <property type="term" value="F:rRNA binding"/>
    <property type="evidence" value="ECO:0007669"/>
    <property type="project" value="UniProtKB-UniRule"/>
</dbReference>
<dbReference type="PANTHER" id="PTHR11880:SF8">
    <property type="entry name" value="SMALL RIBOSOMAL SUBUNIT PROTEIN US19M"/>
    <property type="match status" value="1"/>
</dbReference>
<comment type="caution">
    <text evidence="10">The sequence shown here is derived from an EMBL/GenBank/DDBJ whole genome shotgun (WGS) entry which is preliminary data.</text>
</comment>
<comment type="function">
    <text evidence="7">Protein S19 forms a complex with S13 that binds strongly to the 16S ribosomal RNA.</text>
</comment>
<dbReference type="PANTHER" id="PTHR11880">
    <property type="entry name" value="RIBOSOMAL PROTEIN S19P FAMILY MEMBER"/>
    <property type="match status" value="1"/>
</dbReference>
<dbReference type="PIRSF" id="PIRSF002144">
    <property type="entry name" value="Ribosomal_S19"/>
    <property type="match status" value="1"/>
</dbReference>
<evidence type="ECO:0000256" key="4">
    <source>
        <dbReference type="ARBA" id="ARBA00022980"/>
    </source>
</evidence>
<dbReference type="PRINTS" id="PR00975">
    <property type="entry name" value="RIBOSOMALS19"/>
</dbReference>